<dbReference type="Proteomes" id="UP000003704">
    <property type="component" value="Unassembled WGS sequence"/>
</dbReference>
<evidence type="ECO:0000313" key="3">
    <source>
        <dbReference type="EMBL" id="EIT71551.1"/>
    </source>
</evidence>
<dbReference type="PROSITE" id="PS51257">
    <property type="entry name" value="PROKAR_LIPOPROTEIN"/>
    <property type="match status" value="1"/>
</dbReference>
<evidence type="ECO:0008006" key="5">
    <source>
        <dbReference type="Google" id="ProtNLM"/>
    </source>
</evidence>
<keyword evidence="2" id="KW-0732">Signal</keyword>
<dbReference type="PIRSF" id="PIRSF016481">
    <property type="entry name" value="Pilus_assembly_PilP"/>
    <property type="match status" value="1"/>
</dbReference>
<feature type="region of interest" description="Disordered" evidence="1">
    <location>
        <begin position="63"/>
        <end position="90"/>
    </location>
</feature>
<dbReference type="OrthoDB" id="5296580at2"/>
<dbReference type="EMBL" id="AKGD01000001">
    <property type="protein sequence ID" value="EIT71551.1"/>
    <property type="molecule type" value="Genomic_DNA"/>
</dbReference>
<feature type="chain" id="PRO_5003713671" description="Pilus assembly protein PilP" evidence="2">
    <location>
        <begin position="23"/>
        <end position="171"/>
    </location>
</feature>
<evidence type="ECO:0000256" key="2">
    <source>
        <dbReference type="SAM" id="SignalP"/>
    </source>
</evidence>
<feature type="compositionally biased region" description="Basic and acidic residues" evidence="1">
    <location>
        <begin position="63"/>
        <end position="72"/>
    </location>
</feature>
<gene>
    <name evidence="3" type="ORF">WQQ_16880</name>
</gene>
<proteinExistence type="predicted"/>
<dbReference type="InterPro" id="IPR007446">
    <property type="entry name" value="PilP"/>
</dbReference>
<organism evidence="3 4">
    <name type="scientific">Hydrocarboniphaga effusa AP103</name>
    <dbReference type="NCBI Taxonomy" id="1172194"/>
    <lineage>
        <taxon>Bacteria</taxon>
        <taxon>Pseudomonadati</taxon>
        <taxon>Pseudomonadota</taxon>
        <taxon>Gammaproteobacteria</taxon>
        <taxon>Nevskiales</taxon>
        <taxon>Nevskiaceae</taxon>
        <taxon>Hydrocarboniphaga</taxon>
    </lineage>
</organism>
<evidence type="ECO:0000313" key="4">
    <source>
        <dbReference type="Proteomes" id="UP000003704"/>
    </source>
</evidence>
<dbReference type="RefSeq" id="WP_007184637.1">
    <property type="nucleotide sequence ID" value="NZ_AKGD01000001.1"/>
</dbReference>
<dbReference type="Gene3D" id="2.30.30.830">
    <property type="match status" value="1"/>
</dbReference>
<protein>
    <recommendedName>
        <fullName evidence="5">Pilus assembly protein PilP</fullName>
    </recommendedName>
</protein>
<feature type="signal peptide" evidence="2">
    <location>
        <begin position="1"/>
        <end position="22"/>
    </location>
</feature>
<evidence type="ECO:0000256" key="1">
    <source>
        <dbReference type="SAM" id="MobiDB-lite"/>
    </source>
</evidence>
<dbReference type="AlphaFoldDB" id="I8I5A9"/>
<dbReference type="Pfam" id="PF04351">
    <property type="entry name" value="PilP"/>
    <property type="match status" value="1"/>
</dbReference>
<name>I8I5A9_9GAMM</name>
<keyword evidence="4" id="KW-1185">Reference proteome</keyword>
<sequence>MSAAVLRLLCAFGLLAMLAACSGGMGDLEQWVSEVKARKSTQVEPIPQIKPYEAYAYDAGTRRDPFVAEQPKRPVGTGPGPRPDPKRPKEALEEYPLDALRMQGIIRTPRATFGLIKSPDNIIHRVSVGNYMGQNFGQVKSVTETEITLTELVADGFGGYVQRPATLALSQ</sequence>
<dbReference type="STRING" id="1172194.WQQ_16880"/>
<accession>I8I5A9</accession>
<reference evidence="3 4" key="1">
    <citation type="journal article" date="2012" name="J. Bacteriol.">
        <title>Genome Sequence of n-Alkane-Degrading Hydrocarboniphaga effusa Strain AP103T (ATCC BAA-332T).</title>
        <authorList>
            <person name="Chang H.K."/>
            <person name="Zylstra G.J."/>
            <person name="Chae J.C."/>
        </authorList>
    </citation>
    <scope>NUCLEOTIDE SEQUENCE [LARGE SCALE GENOMIC DNA]</scope>
    <source>
        <strain evidence="3 4">AP103</strain>
    </source>
</reference>
<comment type="caution">
    <text evidence="3">The sequence shown here is derived from an EMBL/GenBank/DDBJ whole genome shotgun (WGS) entry which is preliminary data.</text>
</comment>